<dbReference type="PANTHER" id="PTHR12475:SF4">
    <property type="entry name" value="PROTEIN THEM6"/>
    <property type="match status" value="1"/>
</dbReference>
<dbReference type="SUPFAM" id="SSF54637">
    <property type="entry name" value="Thioesterase/thiol ester dehydrase-isomerase"/>
    <property type="match status" value="1"/>
</dbReference>
<keyword evidence="2" id="KW-0812">Transmembrane</keyword>
<evidence type="ECO:0000313" key="3">
    <source>
        <dbReference type="EMBL" id="CAL1709866.1"/>
    </source>
</evidence>
<keyword evidence="2" id="KW-1133">Transmembrane helix</keyword>
<dbReference type="InterPro" id="IPR051490">
    <property type="entry name" value="THEM6_lcsJ_thioesterase"/>
</dbReference>
<comment type="similarity">
    <text evidence="1">Belongs to the lcsJ thioesterase family.</text>
</comment>
<accession>A0ABP1DPV7</accession>
<keyword evidence="4" id="KW-1185">Reference proteome</keyword>
<dbReference type="Proteomes" id="UP001497453">
    <property type="component" value="Chromosome 5"/>
</dbReference>
<sequence length="407" mass="46410">MSRALALYPLYRVPRTIPFLRALSKTYPVLLKFFGIILFLINVRSWPLTWHLRVWRPVFQIKLRQTLAQLSCIFQSRRIRNAENERFLESLSPVGMNPLDITSPYKTWAGPDDCDFNFHLSNSSYAKNLDAARFKTSATFFPALFTCGGFVALGATHYSFLREIPICAKYEMISNLLCWDNKWIYIVTRFITRGQNRKSNLPKLGPSTSNINLQLSNLELNLPDLGPGSSGLKHFISTEALNAESQGATLNCIAISRMCFKFGRITAPPSLVLACEGFTNPLPKSHLLSCDPNCPLSTYSHANPPPHYKKHVLALRNPDLDNGSLKRLQKFLKGGWRDVPEGERWWEEALGGALEERRKKNMELVDGVRSGMDNLREMYFSCFHTGLVWFWVYYLIATYPSSLKVVL</sequence>
<dbReference type="EMBL" id="OZ037948">
    <property type="protein sequence ID" value="CAL1709866.1"/>
    <property type="molecule type" value="Genomic_DNA"/>
</dbReference>
<dbReference type="InterPro" id="IPR029069">
    <property type="entry name" value="HotDog_dom_sf"/>
</dbReference>
<evidence type="ECO:0000256" key="1">
    <source>
        <dbReference type="ARBA" id="ARBA00038476"/>
    </source>
</evidence>
<dbReference type="PANTHER" id="PTHR12475">
    <property type="match status" value="1"/>
</dbReference>
<dbReference type="Pfam" id="PF13279">
    <property type="entry name" value="4HBT_2"/>
    <property type="match status" value="1"/>
</dbReference>
<evidence type="ECO:0000256" key="2">
    <source>
        <dbReference type="SAM" id="Phobius"/>
    </source>
</evidence>
<evidence type="ECO:0000313" key="4">
    <source>
        <dbReference type="Proteomes" id="UP001497453"/>
    </source>
</evidence>
<feature type="transmembrane region" description="Helical" evidence="2">
    <location>
        <begin position="26"/>
        <end position="43"/>
    </location>
</feature>
<protein>
    <submittedName>
        <fullName evidence="3">Uncharacterized protein</fullName>
    </submittedName>
</protein>
<gene>
    <name evidence="3" type="ORF">GFSPODELE1_LOCUS7536</name>
</gene>
<reference evidence="4" key="1">
    <citation type="submission" date="2024-04" db="EMBL/GenBank/DDBJ databases">
        <authorList>
            <person name="Shaw F."/>
            <person name="Minotto A."/>
        </authorList>
    </citation>
    <scope>NUCLEOTIDE SEQUENCE [LARGE SCALE GENOMIC DNA]</scope>
</reference>
<name>A0ABP1DPV7_9APHY</name>
<keyword evidence="2" id="KW-0472">Membrane</keyword>
<organism evidence="3 4">
    <name type="scientific">Somion occarium</name>
    <dbReference type="NCBI Taxonomy" id="3059160"/>
    <lineage>
        <taxon>Eukaryota</taxon>
        <taxon>Fungi</taxon>
        <taxon>Dikarya</taxon>
        <taxon>Basidiomycota</taxon>
        <taxon>Agaricomycotina</taxon>
        <taxon>Agaricomycetes</taxon>
        <taxon>Polyporales</taxon>
        <taxon>Cerrenaceae</taxon>
        <taxon>Somion</taxon>
    </lineage>
</organism>
<proteinExistence type="inferred from homology"/>
<feature type="transmembrane region" description="Helical" evidence="2">
    <location>
        <begin position="378"/>
        <end position="397"/>
    </location>
</feature>